<evidence type="ECO:0000313" key="2">
    <source>
        <dbReference type="EMBL" id="KAL0158207.1"/>
    </source>
</evidence>
<reference evidence="2 3" key="1">
    <citation type="submission" date="2024-05" db="EMBL/GenBank/DDBJ databases">
        <title>Genome sequencing and assembly of Indian major carp, Cirrhinus mrigala (Hamilton, 1822).</title>
        <authorList>
            <person name="Mohindra V."/>
            <person name="Chowdhury L.M."/>
            <person name="Lal K."/>
            <person name="Jena J.K."/>
        </authorList>
    </citation>
    <scope>NUCLEOTIDE SEQUENCE [LARGE SCALE GENOMIC DNA]</scope>
    <source>
        <strain evidence="2">CM1030</strain>
        <tissue evidence="2">Blood</tissue>
    </source>
</reference>
<dbReference type="InterPro" id="IPR051627">
    <property type="entry name" value="SLIT-ROBO_RhoGAP"/>
</dbReference>
<gene>
    <name evidence="2" type="ORF">M9458_046283</name>
</gene>
<protein>
    <submittedName>
        <fullName evidence="2">Uncharacterized protein</fullName>
    </submittedName>
</protein>
<proteinExistence type="predicted"/>
<feature type="non-terminal residue" evidence="2">
    <location>
        <position position="1"/>
    </location>
</feature>
<feature type="non-terminal residue" evidence="2">
    <location>
        <position position="54"/>
    </location>
</feature>
<comment type="caution">
    <text evidence="2">The sequence shown here is derived from an EMBL/GenBank/DDBJ whole genome shotgun (WGS) entry which is preliminary data.</text>
</comment>
<evidence type="ECO:0000313" key="3">
    <source>
        <dbReference type="Proteomes" id="UP001529510"/>
    </source>
</evidence>
<sequence length="54" mass="6318">KEPSHQSVVNCWQVLLTQTRQESRDHNFLSDSYSNTLPQQLSHCVDHAQRLAKR</sequence>
<dbReference type="Gene3D" id="1.20.1270.60">
    <property type="entry name" value="Arfaptin homology (AH) domain/BAR domain"/>
    <property type="match status" value="1"/>
</dbReference>
<dbReference type="AlphaFoldDB" id="A0ABD0N7X5"/>
<organism evidence="2 3">
    <name type="scientific">Cirrhinus mrigala</name>
    <name type="common">Mrigala</name>
    <dbReference type="NCBI Taxonomy" id="683832"/>
    <lineage>
        <taxon>Eukaryota</taxon>
        <taxon>Metazoa</taxon>
        <taxon>Chordata</taxon>
        <taxon>Craniata</taxon>
        <taxon>Vertebrata</taxon>
        <taxon>Euteleostomi</taxon>
        <taxon>Actinopterygii</taxon>
        <taxon>Neopterygii</taxon>
        <taxon>Teleostei</taxon>
        <taxon>Ostariophysi</taxon>
        <taxon>Cypriniformes</taxon>
        <taxon>Cyprinidae</taxon>
        <taxon>Labeoninae</taxon>
        <taxon>Labeonini</taxon>
        <taxon>Cirrhinus</taxon>
    </lineage>
</organism>
<keyword evidence="3" id="KW-1185">Reference proteome</keyword>
<dbReference type="PANTHER" id="PTHR14166">
    <property type="entry name" value="SLIT-ROBO RHO GTPASE ACTIVATING PROTEIN"/>
    <property type="match status" value="1"/>
</dbReference>
<accession>A0ABD0N7X5</accession>
<name>A0ABD0N7X5_CIRMR</name>
<dbReference type="SUPFAM" id="SSF103657">
    <property type="entry name" value="BAR/IMD domain-like"/>
    <property type="match status" value="1"/>
</dbReference>
<dbReference type="InterPro" id="IPR027267">
    <property type="entry name" value="AH/BAR_dom_sf"/>
</dbReference>
<evidence type="ECO:0000256" key="1">
    <source>
        <dbReference type="ARBA" id="ARBA00023054"/>
    </source>
</evidence>
<keyword evidence="1" id="KW-0175">Coiled coil</keyword>
<dbReference type="EMBL" id="JAMKFB020000023">
    <property type="protein sequence ID" value="KAL0158207.1"/>
    <property type="molecule type" value="Genomic_DNA"/>
</dbReference>
<dbReference type="Proteomes" id="UP001529510">
    <property type="component" value="Unassembled WGS sequence"/>
</dbReference>